<reference evidence="2" key="2">
    <citation type="journal article" date="2015" name="Data Brief">
        <title>Shoot transcriptome of the giant reed, Arundo donax.</title>
        <authorList>
            <person name="Barrero R.A."/>
            <person name="Guerrero F.D."/>
            <person name="Moolhuijzen P."/>
            <person name="Goolsby J.A."/>
            <person name="Tidwell J."/>
            <person name="Bellgard S.E."/>
            <person name="Bellgard M.I."/>
        </authorList>
    </citation>
    <scope>NUCLEOTIDE SEQUENCE</scope>
    <source>
        <tissue evidence="2">Shoot tissue taken approximately 20 cm above the soil surface</tissue>
    </source>
</reference>
<feature type="compositionally biased region" description="Polar residues" evidence="1">
    <location>
        <begin position="19"/>
        <end position="30"/>
    </location>
</feature>
<dbReference type="EMBL" id="GBRH01281333">
    <property type="protein sequence ID" value="JAD16562.1"/>
    <property type="molecule type" value="Transcribed_RNA"/>
</dbReference>
<evidence type="ECO:0000313" key="2">
    <source>
        <dbReference type="EMBL" id="JAD96833.1"/>
    </source>
</evidence>
<accession>A0A0A9ECT6</accession>
<organism evidence="2">
    <name type="scientific">Arundo donax</name>
    <name type="common">Giant reed</name>
    <name type="synonym">Donax arundinaceus</name>
    <dbReference type="NCBI Taxonomy" id="35708"/>
    <lineage>
        <taxon>Eukaryota</taxon>
        <taxon>Viridiplantae</taxon>
        <taxon>Streptophyta</taxon>
        <taxon>Embryophyta</taxon>
        <taxon>Tracheophyta</taxon>
        <taxon>Spermatophyta</taxon>
        <taxon>Magnoliopsida</taxon>
        <taxon>Liliopsida</taxon>
        <taxon>Poales</taxon>
        <taxon>Poaceae</taxon>
        <taxon>PACMAD clade</taxon>
        <taxon>Arundinoideae</taxon>
        <taxon>Arundineae</taxon>
        <taxon>Arundo</taxon>
    </lineage>
</organism>
<dbReference type="AlphaFoldDB" id="A0A0A9ECT6"/>
<evidence type="ECO:0000256" key="1">
    <source>
        <dbReference type="SAM" id="MobiDB-lite"/>
    </source>
</evidence>
<dbReference type="EMBL" id="GBRH01201062">
    <property type="protein sequence ID" value="JAD96833.1"/>
    <property type="molecule type" value="Transcribed_RNA"/>
</dbReference>
<proteinExistence type="predicted"/>
<protein>
    <submittedName>
        <fullName evidence="2">Uncharacterized protein</fullName>
    </submittedName>
</protein>
<sequence>MPSVWMHPVTGVTAPEDCTQFQPSDLQLNSPYELLQ</sequence>
<name>A0A0A9ECT6_ARUDO</name>
<feature type="region of interest" description="Disordered" evidence="1">
    <location>
        <begin position="14"/>
        <end position="36"/>
    </location>
</feature>
<reference evidence="2" key="1">
    <citation type="submission" date="2014-09" db="EMBL/GenBank/DDBJ databases">
        <authorList>
            <person name="Magalhaes I.L.F."/>
            <person name="Oliveira U."/>
            <person name="Santos F.R."/>
            <person name="Vidigal T.H.D.A."/>
            <person name="Brescovit A.D."/>
            <person name="Santos A.J."/>
        </authorList>
    </citation>
    <scope>NUCLEOTIDE SEQUENCE</scope>
    <source>
        <tissue evidence="2">Shoot tissue taken approximately 20 cm above the soil surface</tissue>
    </source>
</reference>